<sequence>MVSLRHLEIDSFKGWSSLKCIPRGIGKLRDLETLSEFIVSEEGADIGELKDLNNLRALGRLEFLEFLELVGLDSISQMGLEVLGVLNGDSSAPVIAFPKLKMLSIRKMKHWEEWVIKTTVNITVMPLLQTLIIRKMKHWEEWVIKTTVNITVMPLLQTLIIRSYPLLKSLPCQILSNSLREMTIGSCPHLEFSCLPPFLEKLELCFDAGSLLLSLPIQNDLHSNLKSLVIQSSPHSTLPQGLSQLKALQTLRVSHCNSLSSMSEELQHLTSLHKLDISDCHILGPRCEKEVGEDWSIISHIPVRNVFTSQRFTTGFLSNDIRVTSHVQHFQKELHNLDIWWLKSLTLRSRDMTTASSHAPNNNIIDEDLKKRVTENELVTKFGSYLKFCIDICDFGLVRATSESDFMTEYVVTCWYRAPELLLNCLEYTTSIDIWSVGCIFMEVIEREPLFPGKDYVQ</sequence>
<evidence type="ECO:0000259" key="3">
    <source>
        <dbReference type="PROSITE" id="PS50011"/>
    </source>
</evidence>
<dbReference type="GO" id="GO:0005524">
    <property type="term" value="F:ATP binding"/>
    <property type="evidence" value="ECO:0007669"/>
    <property type="project" value="UniProtKB-KW"/>
</dbReference>
<dbReference type="InterPro" id="IPR032675">
    <property type="entry name" value="LRR_dom_sf"/>
</dbReference>
<keyword evidence="5" id="KW-1185">Reference proteome</keyword>
<accession>A0A7J7LD77</accession>
<keyword evidence="2" id="KW-0067">ATP-binding</keyword>
<evidence type="ECO:0000256" key="2">
    <source>
        <dbReference type="ARBA" id="ARBA00022840"/>
    </source>
</evidence>
<evidence type="ECO:0000313" key="4">
    <source>
        <dbReference type="EMBL" id="KAF6140538.1"/>
    </source>
</evidence>
<gene>
    <name evidence="4" type="ORF">GIB67_035565</name>
</gene>
<protein>
    <recommendedName>
        <fullName evidence="3">Protein kinase domain-containing protein</fullName>
    </recommendedName>
</protein>
<dbReference type="Pfam" id="PF00069">
    <property type="entry name" value="Pkinase"/>
    <property type="match status" value="1"/>
</dbReference>
<dbReference type="Proteomes" id="UP000541444">
    <property type="component" value="Unassembled WGS sequence"/>
</dbReference>
<dbReference type="AlphaFoldDB" id="A0A7J7LD77"/>
<reference evidence="4 5" key="1">
    <citation type="journal article" date="2020" name="IScience">
        <title>Genome Sequencing of the Endangered Kingdonia uniflora (Circaeasteraceae, Ranunculales) Reveals Potential Mechanisms of Evolutionary Specialization.</title>
        <authorList>
            <person name="Sun Y."/>
            <person name="Deng T."/>
            <person name="Zhang A."/>
            <person name="Moore M.J."/>
            <person name="Landis J.B."/>
            <person name="Lin N."/>
            <person name="Zhang H."/>
            <person name="Zhang X."/>
            <person name="Huang J."/>
            <person name="Zhang X."/>
            <person name="Sun H."/>
            <person name="Wang H."/>
        </authorList>
    </citation>
    <scope>NUCLEOTIDE SEQUENCE [LARGE SCALE GENOMIC DNA]</scope>
    <source>
        <strain evidence="4">TB1705</strain>
        <tissue evidence="4">Leaf</tissue>
    </source>
</reference>
<evidence type="ECO:0000256" key="1">
    <source>
        <dbReference type="ARBA" id="ARBA00022741"/>
    </source>
</evidence>
<name>A0A7J7LD77_9MAGN</name>
<dbReference type="PROSITE" id="PS50011">
    <property type="entry name" value="PROTEIN_KINASE_DOM"/>
    <property type="match status" value="1"/>
</dbReference>
<evidence type="ECO:0000313" key="5">
    <source>
        <dbReference type="Proteomes" id="UP000541444"/>
    </source>
</evidence>
<dbReference type="PANTHER" id="PTHR24055">
    <property type="entry name" value="MITOGEN-ACTIVATED PROTEIN KINASE"/>
    <property type="match status" value="1"/>
</dbReference>
<comment type="caution">
    <text evidence="4">The sequence shown here is derived from an EMBL/GenBank/DDBJ whole genome shotgun (WGS) entry which is preliminary data.</text>
</comment>
<dbReference type="SUPFAM" id="SSF52058">
    <property type="entry name" value="L domain-like"/>
    <property type="match status" value="1"/>
</dbReference>
<dbReference type="GO" id="GO:0004672">
    <property type="term" value="F:protein kinase activity"/>
    <property type="evidence" value="ECO:0007669"/>
    <property type="project" value="InterPro"/>
</dbReference>
<dbReference type="InterPro" id="IPR011009">
    <property type="entry name" value="Kinase-like_dom_sf"/>
</dbReference>
<keyword evidence="1" id="KW-0547">Nucleotide-binding</keyword>
<dbReference type="OrthoDB" id="2018467at2759"/>
<dbReference type="Gene3D" id="3.80.10.10">
    <property type="entry name" value="Ribonuclease Inhibitor"/>
    <property type="match status" value="2"/>
</dbReference>
<dbReference type="InterPro" id="IPR050117">
    <property type="entry name" value="MAPK"/>
</dbReference>
<proteinExistence type="predicted"/>
<dbReference type="SUPFAM" id="SSF56112">
    <property type="entry name" value="Protein kinase-like (PK-like)"/>
    <property type="match status" value="1"/>
</dbReference>
<dbReference type="InterPro" id="IPR000719">
    <property type="entry name" value="Prot_kinase_dom"/>
</dbReference>
<organism evidence="4 5">
    <name type="scientific">Kingdonia uniflora</name>
    <dbReference type="NCBI Taxonomy" id="39325"/>
    <lineage>
        <taxon>Eukaryota</taxon>
        <taxon>Viridiplantae</taxon>
        <taxon>Streptophyta</taxon>
        <taxon>Embryophyta</taxon>
        <taxon>Tracheophyta</taxon>
        <taxon>Spermatophyta</taxon>
        <taxon>Magnoliopsida</taxon>
        <taxon>Ranunculales</taxon>
        <taxon>Circaeasteraceae</taxon>
        <taxon>Kingdonia</taxon>
    </lineage>
</organism>
<dbReference type="Gene3D" id="1.10.510.10">
    <property type="entry name" value="Transferase(Phosphotransferase) domain 1"/>
    <property type="match status" value="1"/>
</dbReference>
<feature type="domain" description="Protein kinase" evidence="3">
    <location>
        <begin position="215"/>
        <end position="458"/>
    </location>
</feature>
<dbReference type="EMBL" id="JACGCM010002361">
    <property type="protein sequence ID" value="KAF6140538.1"/>
    <property type="molecule type" value="Genomic_DNA"/>
</dbReference>